<reference evidence="4" key="1">
    <citation type="submission" date="2020-10" db="EMBL/GenBank/DDBJ databases">
        <authorList>
            <person name="Gilroy R."/>
        </authorList>
    </citation>
    <scope>NUCLEOTIDE SEQUENCE</scope>
    <source>
        <strain evidence="4">ChiHile30-977</strain>
    </source>
</reference>
<proteinExistence type="predicted"/>
<dbReference type="Pfam" id="PF13365">
    <property type="entry name" value="Trypsin_2"/>
    <property type="match status" value="1"/>
</dbReference>
<dbReference type="PRINTS" id="PR00834">
    <property type="entry name" value="PROTEASES2C"/>
</dbReference>
<gene>
    <name evidence="4" type="ORF">IAA66_04075</name>
</gene>
<organism evidence="4 5">
    <name type="scientific">Candidatus Avichristensenella intestinipullorum</name>
    <dbReference type="NCBI Taxonomy" id="2840693"/>
    <lineage>
        <taxon>Bacteria</taxon>
        <taxon>Bacillati</taxon>
        <taxon>Bacillota</taxon>
        <taxon>Clostridia</taxon>
        <taxon>Candidatus Avichristensenella</taxon>
    </lineage>
</organism>
<evidence type="ECO:0000313" key="4">
    <source>
        <dbReference type="EMBL" id="HIQ62749.1"/>
    </source>
</evidence>
<name>A0A9D1CJK8_9FIRM</name>
<dbReference type="Proteomes" id="UP000886819">
    <property type="component" value="Unassembled WGS sequence"/>
</dbReference>
<comment type="caution">
    <text evidence="4">The sequence shown here is derived from an EMBL/GenBank/DDBJ whole genome shotgun (WGS) entry which is preliminary data.</text>
</comment>
<evidence type="ECO:0000256" key="1">
    <source>
        <dbReference type="ARBA" id="ARBA00022670"/>
    </source>
</evidence>
<dbReference type="Gene3D" id="2.40.10.120">
    <property type="match status" value="1"/>
</dbReference>
<keyword evidence="3" id="KW-0732">Signal</keyword>
<dbReference type="AlphaFoldDB" id="A0A9D1CJK8"/>
<feature type="chain" id="PRO_5039481306" evidence="3">
    <location>
        <begin position="23"/>
        <end position="346"/>
    </location>
</feature>
<keyword evidence="1 4" id="KW-0645">Protease</keyword>
<accession>A0A9D1CJK8</accession>
<sequence>MKKCLASFLCALFFFLPSFALAAFHSDYEAINSAAQSVLRLEVYGRHNTLLGTGSGFVAFDGQTLVTNAHVMEGALYALAYTDDSKECFRVENVLVYDEEADIAILRFSKPTGLTPLPLPREDDTLLRGEPVVAIGSPQGITNTVSIGNISLLYQENGISYIQFTAPISSGSSGGALLDDDGCVIGITTAAYVDDDDNFVQNLNLAVHISEVAARYEKAAAQTPADDAFPLLVPEDAQGKWEYIAGDLLRFRAEVRNVGDRPVTGFTLYCYTEDRDEERLIGATQVYQNVSRVSVAPGESAFSEAFVLEDAEKIAYVCVAVHSVEYADGAEEINPEPTYVYWALDE</sequence>
<dbReference type="InterPro" id="IPR051201">
    <property type="entry name" value="Chloro_Bact_Ser_Proteases"/>
</dbReference>
<dbReference type="PANTHER" id="PTHR43343:SF3">
    <property type="entry name" value="PROTEASE DO-LIKE 8, CHLOROPLASTIC"/>
    <property type="match status" value="1"/>
</dbReference>
<dbReference type="SUPFAM" id="SSF50494">
    <property type="entry name" value="Trypsin-like serine proteases"/>
    <property type="match status" value="1"/>
</dbReference>
<keyword evidence="2" id="KW-0378">Hydrolase</keyword>
<dbReference type="PANTHER" id="PTHR43343">
    <property type="entry name" value="PEPTIDASE S12"/>
    <property type="match status" value="1"/>
</dbReference>
<evidence type="ECO:0000313" key="5">
    <source>
        <dbReference type="Proteomes" id="UP000886819"/>
    </source>
</evidence>
<dbReference type="InterPro" id="IPR009003">
    <property type="entry name" value="Peptidase_S1_PA"/>
</dbReference>
<dbReference type="GO" id="GO:0006508">
    <property type="term" value="P:proteolysis"/>
    <property type="evidence" value="ECO:0007669"/>
    <property type="project" value="UniProtKB-KW"/>
</dbReference>
<evidence type="ECO:0000256" key="2">
    <source>
        <dbReference type="ARBA" id="ARBA00022801"/>
    </source>
</evidence>
<dbReference type="InterPro" id="IPR001940">
    <property type="entry name" value="Peptidase_S1C"/>
</dbReference>
<dbReference type="GO" id="GO:0004252">
    <property type="term" value="F:serine-type endopeptidase activity"/>
    <property type="evidence" value="ECO:0007669"/>
    <property type="project" value="InterPro"/>
</dbReference>
<evidence type="ECO:0000256" key="3">
    <source>
        <dbReference type="SAM" id="SignalP"/>
    </source>
</evidence>
<feature type="signal peptide" evidence="3">
    <location>
        <begin position="1"/>
        <end position="22"/>
    </location>
</feature>
<dbReference type="EMBL" id="DVFI01000061">
    <property type="protein sequence ID" value="HIQ62749.1"/>
    <property type="molecule type" value="Genomic_DNA"/>
</dbReference>
<reference evidence="4" key="2">
    <citation type="journal article" date="2021" name="PeerJ">
        <title>Extensive microbial diversity within the chicken gut microbiome revealed by metagenomics and culture.</title>
        <authorList>
            <person name="Gilroy R."/>
            <person name="Ravi A."/>
            <person name="Getino M."/>
            <person name="Pursley I."/>
            <person name="Horton D.L."/>
            <person name="Alikhan N.F."/>
            <person name="Baker D."/>
            <person name="Gharbi K."/>
            <person name="Hall N."/>
            <person name="Watson M."/>
            <person name="Adriaenssens E.M."/>
            <person name="Foster-Nyarko E."/>
            <person name="Jarju S."/>
            <person name="Secka A."/>
            <person name="Antonio M."/>
            <person name="Oren A."/>
            <person name="Chaudhuri R.R."/>
            <person name="La Ragione R."/>
            <person name="Hildebrand F."/>
            <person name="Pallen M.J."/>
        </authorList>
    </citation>
    <scope>NUCLEOTIDE SEQUENCE</scope>
    <source>
        <strain evidence="4">ChiHile30-977</strain>
    </source>
</reference>
<protein>
    <submittedName>
        <fullName evidence="4">Serine protease</fullName>
    </submittedName>
</protein>